<dbReference type="EMBL" id="JASBWV010000001">
    <property type="protein sequence ID" value="KAJ9128303.1"/>
    <property type="molecule type" value="Genomic_DNA"/>
</dbReference>
<name>A0ACC2XWB8_9TREE</name>
<organism evidence="1 2">
    <name type="scientific">Naganishia onofrii</name>
    <dbReference type="NCBI Taxonomy" id="1851511"/>
    <lineage>
        <taxon>Eukaryota</taxon>
        <taxon>Fungi</taxon>
        <taxon>Dikarya</taxon>
        <taxon>Basidiomycota</taxon>
        <taxon>Agaricomycotina</taxon>
        <taxon>Tremellomycetes</taxon>
        <taxon>Filobasidiales</taxon>
        <taxon>Filobasidiaceae</taxon>
        <taxon>Naganishia</taxon>
    </lineage>
</organism>
<dbReference type="Proteomes" id="UP001234202">
    <property type="component" value="Unassembled WGS sequence"/>
</dbReference>
<protein>
    <submittedName>
        <fullName evidence="1">Uncharacterized protein</fullName>
    </submittedName>
</protein>
<evidence type="ECO:0000313" key="1">
    <source>
        <dbReference type="EMBL" id="KAJ9128303.1"/>
    </source>
</evidence>
<gene>
    <name evidence="1" type="ORF">QFC24_000596</name>
</gene>
<proteinExistence type="predicted"/>
<keyword evidence="2" id="KW-1185">Reference proteome</keyword>
<accession>A0ACC2XWB8</accession>
<comment type="caution">
    <text evidence="1">The sequence shown here is derived from an EMBL/GenBank/DDBJ whole genome shotgun (WGS) entry which is preliminary data.</text>
</comment>
<sequence length="971" mass="105844">MVTSVSPGPGLGFPTHMGGSTRDVISSNVILSFDVPPSAACPVSTVGVPSTNRNHNPESANHLSGARMHLMLPQRYQEEDAVSDGISTPTENEFNDTGHRRGGSFAASRARAQTVSEQTRHRTYPSISSTVDRDQLSDTSNLRAQSNEQLVGNGNLGRPSHYLNAYPTPQMSPSATKNGITVLNTDFTTAQLNPSLSGLGWDATMSSRPESPLPLPSPMPLADDQPGSSSVFHRDQMANSQNAKLDETVGSSPVNQHEDGKVSPGSKTSAFFATSFAEGLPTPPRPLGADAAAEAKTITAMSSCPTLSGRTALESAGEQYKETLPPVSRNSIFEAGSKPQAPLPTRNRQRSGLGIGTSPARRMEIPRLKTMADVDEPVFSEFSSAASRRAALLAAGVNRARSLGESSRPSKSNAIFNTSYALPPPPRSPTASDCTGHHKPLQELPSPAETSSVFTVSPSPSPLTMTFSDRLSINESRASHLRNGTLGIPDSRAVTMPFSIPQPDIPSPASSRLPISPVESSSSVLGTVHTTKPIQTTPNELLSPHKRLTREVSNSNCNDRTKADNFIDQINVKPGDILEPETSSSDNATLLALQSWKLEKVLGEGAFSRVWSARRVRSSKGKEKETDVDMEQAEESQVVAIKMMDKRICKDNDRTRISFEREVAVLKRIWHPQVVEYKSSFSTKHFNCLVLEQVSGGELFDLLQQRGNHRRMGEDFLRRVFTELCRGVHWLHTVKVVHRDLKLENIMFTVNPFNLVNGSDPNAKIPVDALPPQLVKLTDFGLARFIDPASPLLETRCGSESFAAPEIIMGMPYDGRNTDAWAVGVILFALVTCELPFDRSHTEGTSTPTFTTRAGHLHSPEDDESSRRKQLMRIARGAYDWPRDKGSEGVKRVVARLLVRDPARRSRIDRRLWDEIWMNGPGSVLPPDDYDESESSGVQDGARHKVLDGYVMNPSWAMDSVGKGPCALLFE</sequence>
<reference evidence="1" key="1">
    <citation type="submission" date="2023-04" db="EMBL/GenBank/DDBJ databases">
        <title>Draft Genome sequencing of Naganishia species isolated from polar environments using Oxford Nanopore Technology.</title>
        <authorList>
            <person name="Leo P."/>
            <person name="Venkateswaran K."/>
        </authorList>
    </citation>
    <scope>NUCLEOTIDE SEQUENCE</scope>
    <source>
        <strain evidence="1">DBVPG 5303</strain>
    </source>
</reference>
<evidence type="ECO:0000313" key="2">
    <source>
        <dbReference type="Proteomes" id="UP001234202"/>
    </source>
</evidence>